<dbReference type="PANTHER" id="PTHR28286:SF2">
    <property type="entry name" value="BACTERIORHODOPSIN _OPSIN, NOPA (EUROFUNG)"/>
    <property type="match status" value="1"/>
</dbReference>
<dbReference type="PANTHER" id="PTHR28286">
    <property type="match status" value="1"/>
</dbReference>
<evidence type="ECO:0000313" key="12">
    <source>
        <dbReference type="EMBL" id="CAD8476274.1"/>
    </source>
</evidence>
<feature type="transmembrane region" description="Helical" evidence="11">
    <location>
        <begin position="24"/>
        <end position="42"/>
    </location>
</feature>
<dbReference type="Gene3D" id="1.20.1070.10">
    <property type="entry name" value="Rhodopsin 7-helix transmembrane proteins"/>
    <property type="match status" value="1"/>
</dbReference>
<dbReference type="InterPro" id="IPR001425">
    <property type="entry name" value="Arc/bac/fun_rhodopsins"/>
</dbReference>
<evidence type="ECO:0000256" key="2">
    <source>
        <dbReference type="ARBA" id="ARBA00008130"/>
    </source>
</evidence>
<dbReference type="SUPFAM" id="SSF81321">
    <property type="entry name" value="Family A G protein-coupled receptor-like"/>
    <property type="match status" value="1"/>
</dbReference>
<keyword evidence="3" id="KW-0600">Photoreceptor protein</keyword>
<accession>A0A7S0HAZ6</accession>
<feature type="transmembrane region" description="Helical" evidence="11">
    <location>
        <begin position="183"/>
        <end position="202"/>
    </location>
</feature>
<keyword evidence="10" id="KW-0675">Receptor</keyword>
<comment type="subcellular location">
    <subcellularLocation>
        <location evidence="1">Membrane</location>
        <topology evidence="1">Multi-pass membrane protein</topology>
    </subcellularLocation>
</comment>
<evidence type="ECO:0000256" key="3">
    <source>
        <dbReference type="ARBA" id="ARBA00022543"/>
    </source>
</evidence>
<keyword evidence="8" id="KW-0157">Chromophore</keyword>
<keyword evidence="7 11" id="KW-1133">Transmembrane helix</keyword>
<evidence type="ECO:0000256" key="4">
    <source>
        <dbReference type="ARBA" id="ARBA00022606"/>
    </source>
</evidence>
<evidence type="ECO:0000256" key="5">
    <source>
        <dbReference type="ARBA" id="ARBA00022692"/>
    </source>
</evidence>
<dbReference type="GO" id="GO:0007602">
    <property type="term" value="P:phototransduction"/>
    <property type="evidence" value="ECO:0007669"/>
    <property type="project" value="UniProtKB-KW"/>
</dbReference>
<evidence type="ECO:0008006" key="13">
    <source>
        <dbReference type="Google" id="ProtNLM"/>
    </source>
</evidence>
<keyword evidence="4" id="KW-0716">Sensory transduction</keyword>
<feature type="transmembrane region" description="Helical" evidence="11">
    <location>
        <begin position="144"/>
        <end position="162"/>
    </location>
</feature>
<feature type="transmembrane region" description="Helical" evidence="11">
    <location>
        <begin position="92"/>
        <end position="110"/>
    </location>
</feature>
<evidence type="ECO:0000256" key="10">
    <source>
        <dbReference type="ARBA" id="ARBA00023170"/>
    </source>
</evidence>
<evidence type="ECO:0000256" key="11">
    <source>
        <dbReference type="SAM" id="Phobius"/>
    </source>
</evidence>
<evidence type="ECO:0000256" key="6">
    <source>
        <dbReference type="ARBA" id="ARBA00022925"/>
    </source>
</evidence>
<reference evidence="12" key="1">
    <citation type="submission" date="2021-01" db="EMBL/GenBank/DDBJ databases">
        <authorList>
            <person name="Corre E."/>
            <person name="Pelletier E."/>
            <person name="Niang G."/>
            <person name="Scheremetjew M."/>
            <person name="Finn R."/>
            <person name="Kale V."/>
            <person name="Holt S."/>
            <person name="Cochrane G."/>
            <person name="Meng A."/>
            <person name="Brown T."/>
            <person name="Cohen L."/>
        </authorList>
    </citation>
    <scope>NUCLEOTIDE SEQUENCE</scope>
    <source>
        <strain evidence="12">CCMP325</strain>
    </source>
</reference>
<keyword evidence="9 11" id="KW-0472">Membrane</keyword>
<feature type="transmembrane region" description="Helical" evidence="11">
    <location>
        <begin position="117"/>
        <end position="138"/>
    </location>
</feature>
<dbReference type="AlphaFoldDB" id="A0A7S0HAZ6"/>
<dbReference type="GO" id="GO:0009881">
    <property type="term" value="F:photoreceptor activity"/>
    <property type="evidence" value="ECO:0007669"/>
    <property type="project" value="UniProtKB-KW"/>
</dbReference>
<evidence type="ECO:0000256" key="7">
    <source>
        <dbReference type="ARBA" id="ARBA00022989"/>
    </source>
</evidence>
<dbReference type="GO" id="GO:0005886">
    <property type="term" value="C:plasma membrane"/>
    <property type="evidence" value="ECO:0007669"/>
    <property type="project" value="TreeGrafter"/>
</dbReference>
<evidence type="ECO:0000256" key="1">
    <source>
        <dbReference type="ARBA" id="ARBA00004141"/>
    </source>
</evidence>
<dbReference type="SMART" id="SM01021">
    <property type="entry name" value="Bac_rhodopsin"/>
    <property type="match status" value="1"/>
</dbReference>
<dbReference type="EMBL" id="HBEO01008939">
    <property type="protein sequence ID" value="CAD8476274.1"/>
    <property type="molecule type" value="Transcribed_RNA"/>
</dbReference>
<dbReference type="Pfam" id="PF01036">
    <property type="entry name" value="Bac_rhodopsin"/>
    <property type="match status" value="1"/>
</dbReference>
<feature type="transmembrane region" description="Helical" evidence="11">
    <location>
        <begin position="54"/>
        <end position="72"/>
    </location>
</feature>
<dbReference type="CDD" id="cd14965">
    <property type="entry name" value="7tm_Opsins_type1"/>
    <property type="match status" value="1"/>
</dbReference>
<keyword evidence="5 11" id="KW-0812">Transmembrane</keyword>
<name>A0A7S0HAZ6_9CRYP</name>
<evidence type="ECO:0000256" key="8">
    <source>
        <dbReference type="ARBA" id="ARBA00022991"/>
    </source>
</evidence>
<proteinExistence type="inferred from homology"/>
<keyword evidence="6" id="KW-0681">Retinal protein</keyword>
<sequence length="253" mass="27723">MFQILADDTPIACTTIEEVGSTGVGALTVGFVILIVSTVVFLSKANVSGEQRKYYTCTTYICGFAAMAYFAMLSGQGWTAVAGCRQFFYARYADYIVTTPLVVLLLGLVAGADAATIASTVGADVVWVLCSYMGAVSVVTTVKWFWFLFGMAMFLPVVYSLARTFRETVITRKEPDMIDLYGKIAWLTIIMWSFYPVVWLFSEGFASFSVSFEVVAYTIMDIISKCVFSFMIVSAHDSLGSSSSAPSQAREYV</sequence>
<comment type="similarity">
    <text evidence="2">Belongs to the archaeal/bacterial/fungal opsin family.</text>
</comment>
<dbReference type="PRINTS" id="PR00251">
    <property type="entry name" value="BACTRLOPSIN"/>
</dbReference>
<organism evidence="12">
    <name type="scientific">Hanusia phi</name>
    <dbReference type="NCBI Taxonomy" id="3032"/>
    <lineage>
        <taxon>Eukaryota</taxon>
        <taxon>Cryptophyceae</taxon>
        <taxon>Pyrenomonadales</taxon>
        <taxon>Geminigeraceae</taxon>
        <taxon>Hanusia</taxon>
    </lineage>
</organism>
<gene>
    <name evidence="12" type="ORF">HPHI1048_LOCUS6238</name>
</gene>
<evidence type="ECO:0000256" key="9">
    <source>
        <dbReference type="ARBA" id="ARBA00023136"/>
    </source>
</evidence>
<protein>
    <recommendedName>
        <fullName evidence="13">Opsin</fullName>
    </recommendedName>
</protein>